<evidence type="ECO:0000256" key="4">
    <source>
        <dbReference type="ARBA" id="ARBA00023242"/>
    </source>
</evidence>
<feature type="domain" description="HTH myb-type" evidence="8">
    <location>
        <begin position="357"/>
        <end position="407"/>
    </location>
</feature>
<dbReference type="PROSITE" id="PS51294">
    <property type="entry name" value="HTH_MYB"/>
    <property type="match status" value="2"/>
</dbReference>
<feature type="domain" description="Myb-like" evidence="6">
    <location>
        <begin position="352"/>
        <end position="403"/>
    </location>
</feature>
<feature type="domain" description="Myb-like" evidence="6">
    <location>
        <begin position="195"/>
        <end position="243"/>
    </location>
</feature>
<keyword evidence="2" id="KW-0238">DNA-binding</keyword>
<accession>A0A9P6CYL7</accession>
<dbReference type="GO" id="GO:0042796">
    <property type="term" value="P:snRNA transcription by RNA polymerase III"/>
    <property type="evidence" value="ECO:0007669"/>
    <property type="project" value="TreeGrafter"/>
</dbReference>
<keyword evidence="5" id="KW-0175">Coiled coil</keyword>
<feature type="domain" description="Myb-like" evidence="6">
    <location>
        <begin position="252"/>
        <end position="299"/>
    </location>
</feature>
<dbReference type="InterPro" id="IPR009057">
    <property type="entry name" value="Homeodomain-like_sf"/>
</dbReference>
<evidence type="ECO:0000259" key="6">
    <source>
        <dbReference type="PROSITE" id="PS50090"/>
    </source>
</evidence>
<dbReference type="AlphaFoldDB" id="A0A9P6CYL7"/>
<dbReference type="Proteomes" id="UP000807469">
    <property type="component" value="Unassembled WGS sequence"/>
</dbReference>
<feature type="domain" description="Myb-like" evidence="6">
    <location>
        <begin position="300"/>
        <end position="350"/>
    </location>
</feature>
<evidence type="ECO:0000256" key="2">
    <source>
        <dbReference type="ARBA" id="ARBA00023125"/>
    </source>
</evidence>
<dbReference type="InterPro" id="IPR017930">
    <property type="entry name" value="Myb_dom"/>
</dbReference>
<keyword evidence="10" id="KW-1185">Reference proteome</keyword>
<evidence type="ECO:0000256" key="3">
    <source>
        <dbReference type="ARBA" id="ARBA00023163"/>
    </source>
</evidence>
<feature type="domain" description="HTH myb-type" evidence="8">
    <location>
        <begin position="300"/>
        <end position="354"/>
    </location>
</feature>
<protein>
    <submittedName>
        <fullName evidence="9">Uncharacterized protein</fullName>
    </submittedName>
</protein>
<feature type="coiled-coil region" evidence="5">
    <location>
        <begin position="32"/>
        <end position="66"/>
    </location>
</feature>
<dbReference type="GO" id="GO:0042795">
    <property type="term" value="P:snRNA transcription by RNA polymerase II"/>
    <property type="evidence" value="ECO:0007669"/>
    <property type="project" value="TreeGrafter"/>
</dbReference>
<dbReference type="PROSITE" id="PS51293">
    <property type="entry name" value="SANT"/>
    <property type="match status" value="1"/>
</dbReference>
<evidence type="ECO:0000256" key="1">
    <source>
        <dbReference type="ARBA" id="ARBA00023015"/>
    </source>
</evidence>
<evidence type="ECO:0000259" key="8">
    <source>
        <dbReference type="PROSITE" id="PS51294"/>
    </source>
</evidence>
<dbReference type="PROSITE" id="PS50090">
    <property type="entry name" value="MYB_LIKE"/>
    <property type="match status" value="4"/>
</dbReference>
<evidence type="ECO:0000313" key="10">
    <source>
        <dbReference type="Proteomes" id="UP000807469"/>
    </source>
</evidence>
<dbReference type="Gene3D" id="1.10.10.60">
    <property type="entry name" value="Homeodomain-like"/>
    <property type="match status" value="4"/>
</dbReference>
<feature type="domain" description="SANT" evidence="7">
    <location>
        <begin position="355"/>
        <end position="407"/>
    </location>
</feature>
<dbReference type="PANTHER" id="PTHR46621:SF1">
    <property type="entry name" value="SNRNA-ACTIVATING PROTEIN COMPLEX SUBUNIT 4"/>
    <property type="match status" value="1"/>
</dbReference>
<keyword evidence="3" id="KW-0804">Transcription</keyword>
<dbReference type="EMBL" id="MU155136">
    <property type="protein sequence ID" value="KAF9485406.1"/>
    <property type="molecule type" value="Genomic_DNA"/>
</dbReference>
<dbReference type="InterPro" id="IPR017884">
    <property type="entry name" value="SANT_dom"/>
</dbReference>
<evidence type="ECO:0000256" key="5">
    <source>
        <dbReference type="SAM" id="Coils"/>
    </source>
</evidence>
<keyword evidence="4" id="KW-0539">Nucleus</keyword>
<gene>
    <name evidence="9" type="ORF">BDN70DRAFT_639030</name>
</gene>
<proteinExistence type="predicted"/>
<keyword evidence="1" id="KW-0805">Transcription regulation</keyword>
<dbReference type="GO" id="GO:0000978">
    <property type="term" value="F:RNA polymerase II cis-regulatory region sequence-specific DNA binding"/>
    <property type="evidence" value="ECO:0007669"/>
    <property type="project" value="TreeGrafter"/>
</dbReference>
<dbReference type="InterPro" id="IPR001005">
    <property type="entry name" value="SANT/Myb"/>
</dbReference>
<reference evidence="9" key="1">
    <citation type="submission" date="2020-11" db="EMBL/GenBank/DDBJ databases">
        <authorList>
            <consortium name="DOE Joint Genome Institute"/>
            <person name="Ahrendt S."/>
            <person name="Riley R."/>
            <person name="Andreopoulos W."/>
            <person name="Labutti K."/>
            <person name="Pangilinan J."/>
            <person name="Ruiz-Duenas F.J."/>
            <person name="Barrasa J.M."/>
            <person name="Sanchez-Garcia M."/>
            <person name="Camarero S."/>
            <person name="Miyauchi S."/>
            <person name="Serrano A."/>
            <person name="Linde D."/>
            <person name="Babiker R."/>
            <person name="Drula E."/>
            <person name="Ayuso-Fernandez I."/>
            <person name="Pacheco R."/>
            <person name="Padilla G."/>
            <person name="Ferreira P."/>
            <person name="Barriuso J."/>
            <person name="Kellner H."/>
            <person name="Castanera R."/>
            <person name="Alfaro M."/>
            <person name="Ramirez L."/>
            <person name="Pisabarro A.G."/>
            <person name="Kuo A."/>
            <person name="Tritt A."/>
            <person name="Lipzen A."/>
            <person name="He G."/>
            <person name="Yan M."/>
            <person name="Ng V."/>
            <person name="Cullen D."/>
            <person name="Martin F."/>
            <person name="Rosso M.-N."/>
            <person name="Henrissat B."/>
            <person name="Hibbett D."/>
            <person name="Martinez A.T."/>
            <person name="Grigoriev I.V."/>
        </authorList>
    </citation>
    <scope>NUCLEOTIDE SEQUENCE</scope>
    <source>
        <strain evidence="9">CIRM-BRFM 674</strain>
    </source>
</reference>
<dbReference type="GO" id="GO:0001006">
    <property type="term" value="F:RNA polymerase III type 3 promoter sequence-specific DNA binding"/>
    <property type="evidence" value="ECO:0007669"/>
    <property type="project" value="TreeGrafter"/>
</dbReference>
<dbReference type="Pfam" id="PF00249">
    <property type="entry name" value="Myb_DNA-binding"/>
    <property type="match status" value="3"/>
</dbReference>
<dbReference type="SMART" id="SM00717">
    <property type="entry name" value="SANT"/>
    <property type="match status" value="5"/>
</dbReference>
<dbReference type="CDD" id="cd00167">
    <property type="entry name" value="SANT"/>
    <property type="match status" value="3"/>
</dbReference>
<sequence length="517" mass="58575">MTHVEQFTFFPQEVPGLDSNTEQSKALIQNALQANKQLQQSLIQRAEELEAKLKEADELLAAATIAESQDEPEPEIVIPGAKKAASIFPLTDFSNPMSPFHEEATKRSSYVTNTAPHSFKAKDIEVLSAAVRQENERLQAYNRLQDPASDTWQSIDLERNTEGLDWPRIAEKVSDASSVKRTAIDCQIVWKADKHPAVNHAGWSEDELNKLNLLVSQYTKENTTLDWLKIAEKLGTSRVPIDCMRHGMLRTRHTWSPEMDEKLVGAVQSCGQDNWQLIARKVSEDVSAGQCQYRWQKALNPELRKGTWTEDEDNRLRKAVAGYGSSWIQVAETIPGRTNDQCRDRWTSHLNKTPAAKATWTKEEDKALLALVKECGKHWKNISLKIGTTKNGQSCRLRYAKLMKTNVEGVLSTSFIMSALSQPDEEQRAVSSSNDGPTLISHREVRRIAPRLLPTIKVPAPRFRWKLARKMPSPIKLGQYLPQMPKCQFLKCLPEQREEHLKMHGMLLTPRTVISNL</sequence>
<dbReference type="GO" id="GO:0019185">
    <property type="term" value="C:snRNA-activating protein complex"/>
    <property type="evidence" value="ECO:0007669"/>
    <property type="project" value="TreeGrafter"/>
</dbReference>
<dbReference type="SUPFAM" id="SSF46689">
    <property type="entry name" value="Homeodomain-like"/>
    <property type="match status" value="3"/>
</dbReference>
<dbReference type="InterPro" id="IPR051575">
    <property type="entry name" value="Myb-like_DNA-bd"/>
</dbReference>
<organism evidence="9 10">
    <name type="scientific">Pholiota conissans</name>
    <dbReference type="NCBI Taxonomy" id="109636"/>
    <lineage>
        <taxon>Eukaryota</taxon>
        <taxon>Fungi</taxon>
        <taxon>Dikarya</taxon>
        <taxon>Basidiomycota</taxon>
        <taxon>Agaricomycotina</taxon>
        <taxon>Agaricomycetes</taxon>
        <taxon>Agaricomycetidae</taxon>
        <taxon>Agaricales</taxon>
        <taxon>Agaricineae</taxon>
        <taxon>Strophariaceae</taxon>
        <taxon>Pholiota</taxon>
    </lineage>
</organism>
<name>A0A9P6CYL7_9AGAR</name>
<dbReference type="OrthoDB" id="2143914at2759"/>
<evidence type="ECO:0000259" key="7">
    <source>
        <dbReference type="PROSITE" id="PS51293"/>
    </source>
</evidence>
<evidence type="ECO:0000313" key="9">
    <source>
        <dbReference type="EMBL" id="KAF9485406.1"/>
    </source>
</evidence>
<comment type="caution">
    <text evidence="9">The sequence shown here is derived from an EMBL/GenBank/DDBJ whole genome shotgun (WGS) entry which is preliminary data.</text>
</comment>
<dbReference type="PANTHER" id="PTHR46621">
    <property type="entry name" value="SNRNA-ACTIVATING PROTEIN COMPLEX SUBUNIT 4"/>
    <property type="match status" value="1"/>
</dbReference>